<proteinExistence type="inferred from homology"/>
<reference evidence="7 8" key="1">
    <citation type="submission" date="2024-03" db="EMBL/GenBank/DDBJ databases">
        <title>Bacilli Hybrid Assemblies.</title>
        <authorList>
            <person name="Kovac J."/>
        </authorList>
    </citation>
    <scope>NUCLEOTIDE SEQUENCE [LARGE SCALE GENOMIC DNA]</scope>
    <source>
        <strain evidence="7 8">FSL M8-0022</strain>
    </source>
</reference>
<protein>
    <submittedName>
        <fullName evidence="7">Cytosine permease</fullName>
    </submittedName>
</protein>
<dbReference type="CDD" id="cd11484">
    <property type="entry name" value="SLC-NCS1sbd_CobB-like"/>
    <property type="match status" value="1"/>
</dbReference>
<feature type="transmembrane region" description="Helical" evidence="6">
    <location>
        <begin position="384"/>
        <end position="404"/>
    </location>
</feature>
<name>A0ABU9JY06_9BACI</name>
<dbReference type="Gene3D" id="1.10.4160.10">
    <property type="entry name" value="Hydantoin permease"/>
    <property type="match status" value="1"/>
</dbReference>
<dbReference type="Pfam" id="PF02133">
    <property type="entry name" value="Transp_cyt_pur"/>
    <property type="match status" value="1"/>
</dbReference>
<evidence type="ECO:0000313" key="7">
    <source>
        <dbReference type="EMBL" id="MEL3957729.1"/>
    </source>
</evidence>
<comment type="similarity">
    <text evidence="2">Belongs to the purine-cytosine permease (2.A.39) family.</text>
</comment>
<feature type="transmembrane region" description="Helical" evidence="6">
    <location>
        <begin position="137"/>
        <end position="156"/>
    </location>
</feature>
<feature type="transmembrane region" description="Helical" evidence="6">
    <location>
        <begin position="266"/>
        <end position="287"/>
    </location>
</feature>
<feature type="transmembrane region" description="Helical" evidence="6">
    <location>
        <begin position="235"/>
        <end position="260"/>
    </location>
</feature>
<dbReference type="PANTHER" id="PTHR30569:SF0">
    <property type="entry name" value="CYTOSINE PERMEASE"/>
    <property type="match status" value="1"/>
</dbReference>
<dbReference type="RefSeq" id="WP_342020275.1">
    <property type="nucleotide sequence ID" value="NZ_CP155465.1"/>
</dbReference>
<dbReference type="PANTHER" id="PTHR30569">
    <property type="entry name" value="CYTOSINE TRANSPORTER CODB"/>
    <property type="match status" value="1"/>
</dbReference>
<feature type="transmembrane region" description="Helical" evidence="6">
    <location>
        <begin position="60"/>
        <end position="83"/>
    </location>
</feature>
<evidence type="ECO:0000313" key="8">
    <source>
        <dbReference type="Proteomes" id="UP001459714"/>
    </source>
</evidence>
<keyword evidence="8" id="KW-1185">Reference proteome</keyword>
<organism evidence="7 8">
    <name type="scientific">Caldifermentibacillus hisashii</name>
    <dbReference type="NCBI Taxonomy" id="996558"/>
    <lineage>
        <taxon>Bacteria</taxon>
        <taxon>Bacillati</taxon>
        <taxon>Bacillota</taxon>
        <taxon>Bacilli</taxon>
        <taxon>Bacillales</taxon>
        <taxon>Bacillaceae</taxon>
        <taxon>Caldifermentibacillus</taxon>
    </lineage>
</organism>
<dbReference type="Proteomes" id="UP001459714">
    <property type="component" value="Unassembled WGS sequence"/>
</dbReference>
<evidence type="ECO:0000256" key="3">
    <source>
        <dbReference type="ARBA" id="ARBA00022692"/>
    </source>
</evidence>
<keyword evidence="3 6" id="KW-0812">Transmembrane</keyword>
<keyword evidence="4 6" id="KW-1133">Transmembrane helix</keyword>
<feature type="transmembrane region" description="Helical" evidence="6">
    <location>
        <begin position="410"/>
        <end position="428"/>
    </location>
</feature>
<comment type="caution">
    <text evidence="7">The sequence shown here is derived from an EMBL/GenBank/DDBJ whole genome shotgun (WGS) entry which is preliminary data.</text>
</comment>
<keyword evidence="5 6" id="KW-0472">Membrane</keyword>
<feature type="transmembrane region" description="Helical" evidence="6">
    <location>
        <begin position="28"/>
        <end position="54"/>
    </location>
</feature>
<gene>
    <name evidence="7" type="ORF">NST17_11060</name>
</gene>
<evidence type="ECO:0000256" key="4">
    <source>
        <dbReference type="ARBA" id="ARBA00022989"/>
    </source>
</evidence>
<comment type="subcellular location">
    <subcellularLocation>
        <location evidence="1">Membrane</location>
        <topology evidence="1">Multi-pass membrane protein</topology>
    </subcellularLocation>
</comment>
<evidence type="ECO:0000256" key="1">
    <source>
        <dbReference type="ARBA" id="ARBA00004141"/>
    </source>
</evidence>
<dbReference type="InterPro" id="IPR030191">
    <property type="entry name" value="CodB"/>
</dbReference>
<dbReference type="InterPro" id="IPR001248">
    <property type="entry name" value="Pur-cyt_permease"/>
</dbReference>
<feature type="transmembrane region" description="Helical" evidence="6">
    <location>
        <begin position="201"/>
        <end position="223"/>
    </location>
</feature>
<evidence type="ECO:0000256" key="2">
    <source>
        <dbReference type="ARBA" id="ARBA00008974"/>
    </source>
</evidence>
<feature type="transmembrane region" description="Helical" evidence="6">
    <location>
        <begin position="317"/>
        <end position="335"/>
    </location>
</feature>
<evidence type="ECO:0000256" key="5">
    <source>
        <dbReference type="ARBA" id="ARBA00023136"/>
    </source>
</evidence>
<evidence type="ECO:0000256" key="6">
    <source>
        <dbReference type="SAM" id="Phobius"/>
    </source>
</evidence>
<feature type="transmembrane region" description="Helical" evidence="6">
    <location>
        <begin position="341"/>
        <end position="363"/>
    </location>
</feature>
<dbReference type="EMBL" id="JBBYAK010000001">
    <property type="protein sequence ID" value="MEL3957729.1"/>
    <property type="molecule type" value="Genomic_DNA"/>
</dbReference>
<feature type="transmembrane region" description="Helical" evidence="6">
    <location>
        <begin position="163"/>
        <end position="181"/>
    </location>
</feature>
<feature type="transmembrane region" description="Helical" evidence="6">
    <location>
        <begin position="104"/>
        <end position="125"/>
    </location>
</feature>
<accession>A0ABU9JY06</accession>
<sequence>MGNGANNKAAMGDDYSLTRVPMSARQSLWSITIVRVGALATISQFILGASLGYGMTFWQAFWATMFGSVILQVISFLLGYAGAREGLSTSLLSRWTGFGKHGSSIIGAVIAISCIGWFGVQNSVFANGIVEATGGKLSLPVAATITGLGVTVLVIFGFKLLSITATITVPLFLLAVGYGIFKVLKDHSIIDLMSASPAGEPMSMGAAATMVAGGFIIGAVITPDFSRFAKNGKDVFWMATIGVLIGELGINMIAVLMALAAKTNDVVSIMVTTSGWFGAFVVILSTVKINNLNLYSSSLGFTNIFDSVFNIKLNRGMVTLVIGVIGTVLSIMGILDHFVGFLTFLGVLVPPIAGIIVVEYFILKTHRKELDESRKEGKLPEKISNMHPVTFIAWIAGFASGYLITIGIPSINSLVMSGLVYYVGAVLVKKYKKQLERNVA</sequence>